<keyword evidence="4 9" id="KW-0812">Transmembrane</keyword>
<keyword evidence="8 9" id="KW-0472">Membrane</keyword>
<keyword evidence="3" id="KW-0813">Transport</keyword>
<dbReference type="InParanoid" id="A0A2R5GFN8"/>
<keyword evidence="7" id="KW-0406">Ion transport</keyword>
<sequence length="81" mass="8511">MANMAPLGIGLVTFLAIGIVMCMISQGLRAAGKLSAGEASLMSFLVGLGGVCMWMMWSMTWLSQVNPILFPEATNYSAGGH</sequence>
<dbReference type="Proteomes" id="UP000241890">
    <property type="component" value="Unassembled WGS sequence"/>
</dbReference>
<evidence type="ECO:0000256" key="3">
    <source>
        <dbReference type="ARBA" id="ARBA00022448"/>
    </source>
</evidence>
<evidence type="ECO:0000256" key="5">
    <source>
        <dbReference type="ARBA" id="ARBA00022781"/>
    </source>
</evidence>
<dbReference type="AlphaFoldDB" id="A0A2R5GFN8"/>
<evidence type="ECO:0000256" key="2">
    <source>
        <dbReference type="ARBA" id="ARBA00008328"/>
    </source>
</evidence>
<keyword evidence="6 9" id="KW-1133">Transmembrane helix</keyword>
<dbReference type="GO" id="GO:0046961">
    <property type="term" value="F:proton-transporting ATPase activity, rotational mechanism"/>
    <property type="evidence" value="ECO:0007669"/>
    <property type="project" value="InterPro"/>
</dbReference>
<gene>
    <name evidence="10" type="ORF">FCC1311_047802</name>
</gene>
<evidence type="ECO:0000256" key="9">
    <source>
        <dbReference type="SAM" id="Phobius"/>
    </source>
</evidence>
<accession>A0A2R5GFN8</accession>
<keyword evidence="11" id="KW-1185">Reference proteome</keyword>
<reference evidence="10 11" key="1">
    <citation type="submission" date="2017-12" db="EMBL/GenBank/DDBJ databases">
        <title>Sequencing, de novo assembly and annotation of complete genome of a new Thraustochytrid species, strain FCC1311.</title>
        <authorList>
            <person name="Sedici K."/>
            <person name="Godart F."/>
            <person name="Aiese Cigliano R."/>
            <person name="Sanseverino W."/>
            <person name="Barakat M."/>
            <person name="Ortet P."/>
            <person name="Marechal E."/>
            <person name="Cagnac O."/>
            <person name="Amato A."/>
        </authorList>
    </citation>
    <scope>NUCLEOTIDE SEQUENCE [LARGE SCALE GENOMIC DNA]</scope>
</reference>
<comment type="similarity">
    <text evidence="2">Belongs to the V-ATPase e1/e2 subunit family.</text>
</comment>
<comment type="subcellular location">
    <subcellularLocation>
        <location evidence="1">Membrane</location>
        <topology evidence="1">Multi-pass membrane protein</topology>
    </subcellularLocation>
</comment>
<protein>
    <submittedName>
        <fullName evidence="10">V-type proton ATPase subunit e1</fullName>
    </submittedName>
</protein>
<proteinExistence type="inferred from homology"/>
<evidence type="ECO:0000256" key="6">
    <source>
        <dbReference type="ARBA" id="ARBA00022989"/>
    </source>
</evidence>
<dbReference type="Pfam" id="PF05493">
    <property type="entry name" value="ATP_synt_H"/>
    <property type="match status" value="1"/>
</dbReference>
<feature type="transmembrane region" description="Helical" evidence="9">
    <location>
        <begin position="36"/>
        <end position="57"/>
    </location>
</feature>
<dbReference type="OrthoDB" id="1508846at2759"/>
<dbReference type="InterPro" id="IPR008389">
    <property type="entry name" value="ATPase_V0-cplx_e1/e2_su"/>
</dbReference>
<organism evidence="10 11">
    <name type="scientific">Hondaea fermentalgiana</name>
    <dbReference type="NCBI Taxonomy" id="2315210"/>
    <lineage>
        <taxon>Eukaryota</taxon>
        <taxon>Sar</taxon>
        <taxon>Stramenopiles</taxon>
        <taxon>Bigyra</taxon>
        <taxon>Labyrinthulomycetes</taxon>
        <taxon>Thraustochytrida</taxon>
        <taxon>Thraustochytriidae</taxon>
        <taxon>Hondaea</taxon>
    </lineage>
</organism>
<dbReference type="GO" id="GO:0033179">
    <property type="term" value="C:proton-transporting V-type ATPase, V0 domain"/>
    <property type="evidence" value="ECO:0007669"/>
    <property type="project" value="InterPro"/>
</dbReference>
<feature type="transmembrane region" description="Helical" evidence="9">
    <location>
        <begin position="6"/>
        <end position="24"/>
    </location>
</feature>
<name>A0A2R5GFN8_9STRA</name>
<evidence type="ECO:0000256" key="4">
    <source>
        <dbReference type="ARBA" id="ARBA00022692"/>
    </source>
</evidence>
<comment type="caution">
    <text evidence="10">The sequence shown here is derived from an EMBL/GenBank/DDBJ whole genome shotgun (WGS) entry which is preliminary data.</text>
</comment>
<evidence type="ECO:0000313" key="11">
    <source>
        <dbReference type="Proteomes" id="UP000241890"/>
    </source>
</evidence>
<evidence type="ECO:0000256" key="8">
    <source>
        <dbReference type="ARBA" id="ARBA00023136"/>
    </source>
</evidence>
<dbReference type="EMBL" id="BEYU01000044">
    <property type="protein sequence ID" value="GBG28558.1"/>
    <property type="molecule type" value="Genomic_DNA"/>
</dbReference>
<evidence type="ECO:0000256" key="7">
    <source>
        <dbReference type="ARBA" id="ARBA00023065"/>
    </source>
</evidence>
<evidence type="ECO:0000256" key="1">
    <source>
        <dbReference type="ARBA" id="ARBA00004141"/>
    </source>
</evidence>
<keyword evidence="5" id="KW-0375">Hydrogen ion transport</keyword>
<evidence type="ECO:0000313" key="10">
    <source>
        <dbReference type="EMBL" id="GBG28558.1"/>
    </source>
</evidence>